<evidence type="ECO:0000256" key="1">
    <source>
        <dbReference type="SAM" id="Coils"/>
    </source>
</evidence>
<name>A0A7C4RUL6_9BACT</name>
<comment type="caution">
    <text evidence="2">The sequence shown here is derived from an EMBL/GenBank/DDBJ whole genome shotgun (WGS) entry which is preliminary data.</text>
</comment>
<sequence length="91" mass="10664">MMEHEALLNDILARVAEKERDRIRKRIDEALARQARGDGKDPERLLRFVQDLDILLNMRGPEFIYSRGIAESLRVGEDMFELAYVIHHAME</sequence>
<dbReference type="EMBL" id="DSUH01000395">
    <property type="protein sequence ID" value="HGU34602.1"/>
    <property type="molecule type" value="Genomic_DNA"/>
</dbReference>
<evidence type="ECO:0000313" key="2">
    <source>
        <dbReference type="EMBL" id="HGU34602.1"/>
    </source>
</evidence>
<accession>A0A7C4RUL6</accession>
<organism evidence="2">
    <name type="scientific">Desulfatirhabdium butyrativorans</name>
    <dbReference type="NCBI Taxonomy" id="340467"/>
    <lineage>
        <taxon>Bacteria</taxon>
        <taxon>Pseudomonadati</taxon>
        <taxon>Thermodesulfobacteriota</taxon>
        <taxon>Desulfobacteria</taxon>
        <taxon>Desulfobacterales</taxon>
        <taxon>Desulfatirhabdiaceae</taxon>
        <taxon>Desulfatirhabdium</taxon>
    </lineage>
</organism>
<gene>
    <name evidence="2" type="ORF">ENS29_17420</name>
</gene>
<dbReference type="AlphaFoldDB" id="A0A7C4RUL6"/>
<feature type="coiled-coil region" evidence="1">
    <location>
        <begin position="1"/>
        <end position="33"/>
    </location>
</feature>
<protein>
    <submittedName>
        <fullName evidence="2">Uncharacterized protein</fullName>
    </submittedName>
</protein>
<proteinExistence type="predicted"/>
<reference evidence="2" key="1">
    <citation type="journal article" date="2020" name="mSystems">
        <title>Genome- and Community-Level Interaction Insights into Carbon Utilization and Element Cycling Functions of Hydrothermarchaeota in Hydrothermal Sediment.</title>
        <authorList>
            <person name="Zhou Z."/>
            <person name="Liu Y."/>
            <person name="Xu W."/>
            <person name="Pan J."/>
            <person name="Luo Z.H."/>
            <person name="Li M."/>
        </authorList>
    </citation>
    <scope>NUCLEOTIDE SEQUENCE [LARGE SCALE GENOMIC DNA]</scope>
    <source>
        <strain evidence="2">SpSt-477</strain>
    </source>
</reference>
<keyword evidence="1" id="KW-0175">Coiled coil</keyword>